<dbReference type="InterPro" id="IPR018159">
    <property type="entry name" value="Spectrin/alpha-actinin"/>
</dbReference>
<dbReference type="FunFam" id="1.20.58.60:FF:000083">
    <property type="entry name" value="Spectrin beta chain"/>
    <property type="match status" value="1"/>
</dbReference>
<feature type="coiled-coil region" evidence="10">
    <location>
        <begin position="877"/>
        <end position="911"/>
    </location>
</feature>
<dbReference type="InterPro" id="IPR016343">
    <property type="entry name" value="Spectrin_bsu"/>
</dbReference>
<feature type="compositionally biased region" description="Low complexity" evidence="11">
    <location>
        <begin position="2124"/>
        <end position="2143"/>
    </location>
</feature>
<name>A0A8C3KFA2_9CHAR</name>
<feature type="compositionally biased region" description="Low complexity" evidence="11">
    <location>
        <begin position="2152"/>
        <end position="2166"/>
    </location>
</feature>
<reference evidence="14" key="2">
    <citation type="submission" date="2025-09" db="UniProtKB">
        <authorList>
            <consortium name="Ensembl"/>
        </authorList>
    </citation>
    <scope>IDENTIFICATION</scope>
</reference>
<evidence type="ECO:0000313" key="14">
    <source>
        <dbReference type="Ensembl" id="ENSCPGP00000022966.1"/>
    </source>
</evidence>
<feature type="compositionally biased region" description="Gly residues" evidence="11">
    <location>
        <begin position="2304"/>
        <end position="2320"/>
    </location>
</feature>
<evidence type="ECO:0000259" key="13">
    <source>
        <dbReference type="PROSITE" id="PS50021"/>
    </source>
</evidence>
<keyword evidence="15" id="KW-1185">Reference proteome</keyword>
<dbReference type="CDD" id="cd21319">
    <property type="entry name" value="CH_SPTB_rpt2"/>
    <property type="match status" value="1"/>
</dbReference>
<comment type="subcellular location">
    <subcellularLocation>
        <location evidence="1">Cytoplasm</location>
        <location evidence="1">Cytoskeleton</location>
    </subcellularLocation>
</comment>
<evidence type="ECO:0000256" key="11">
    <source>
        <dbReference type="SAM" id="MobiDB-lite"/>
    </source>
</evidence>
<evidence type="ECO:0000256" key="1">
    <source>
        <dbReference type="ARBA" id="ARBA00004245"/>
    </source>
</evidence>
<dbReference type="GO" id="GO:0008091">
    <property type="term" value="C:spectrin"/>
    <property type="evidence" value="ECO:0007669"/>
    <property type="project" value="InterPro"/>
</dbReference>
<dbReference type="CDD" id="cd00176">
    <property type="entry name" value="SPEC"/>
    <property type="match status" value="8"/>
</dbReference>
<feature type="region of interest" description="Disordered" evidence="11">
    <location>
        <begin position="2253"/>
        <end position="2320"/>
    </location>
</feature>
<dbReference type="InterPro" id="IPR041681">
    <property type="entry name" value="PH_9"/>
</dbReference>
<keyword evidence="3 9" id="KW-0117">Actin capping</keyword>
<sequence length="2320" mass="261679">MTSANDYEQLELQQQYSRINVRWDASDDELDNDNSSARLFERSRIKALADEREAVQKKTFTKWVNSHLARVTCRISDLYMDLRDGRVLIKLLEVLSGELLPKPTKGRMRIHCLENVDKALQFLKEQRVHLENMGSHDIVDGNHRLVLGLIWTIILRFQIQDIIVQTQEGRETRSARDALLLWCQMKTAGYPHVNVTNFTSSWKDGLAFNALIHRHRPELVDFQNLTKSNARHNLEHAFSVAERHLGITPLLDPEDVFTENPDEKSIITYVVAFYHYFSKMKVLEVEGRRLGKVIEHAKETERMIEGYGGLASDLLTWIEQTIASLNSRSFANSLAGVQHQLQAFSTYRTVEKPPKFQEKGNLEVLLFTIQSRMRANNQRVYTPHEGRLVSDINRAWEQLEKAEHERELALRTELIRQEKLEQLARRFDRKAAMREAWLSENQRLVAQDNFGQDLPAVEAAKKKHEAIETDTAAYKERVQAIEAVAKELEVEGYHDIQRIKARKDNILRLWEQLLELLAARRQRLEMNLALQHLFQEMLHSIDWMDEVKVQLTSPECGKHLLEAEELLQTHRLLERDMVLQGEKTRAISAAALRFADAEGYRPCDPKVIRDRVSHLEMCRRELQALAARRRALLEQSRSLWTCLWELDEAEGWIKEQEQLYSSLDFGKDLPGVLLLQRRHAAFEAELRSRGERLERALAAGEGLAVAVAGQAASRLRERGAAVKGLWGQLEELAAFRRRGLREAEGFFQFQAEAEELAEGLRDARRRAASEELGQDESRTRVLLRQHQELLEEMAAAQEQLEGLARQAQGFPPELRASPEGQNRLVALRDLHAEVAALAERRGRQLQDALDLYTVFGESDACHLWMGSKETWLGQLEVPQALEDLDVAQHRLDGLEQEMATVASQIAAVNQAADGLLAGGHPRSPQVRQCQEQLNERWDRFRELVAKRRRAVGSALRLLNYRLEGEETRQWLQSKAQVVRATAELGRDLAGILATQRKLYGIERELVVAKDRLAALRSQADRLAEERPEVAGEVAERLAAATAAWDELQEALGEQAASLGEAGQLRSFLQDLDDFQAWLFGAQKAVAAADEMPATLAEAEELLRQHQAARRDAEEHAAAFAALLEAGEKVVGEQEDPQYEGLRQRLRGVEVGWAALGKMAETRHGFLTQCRGFQEFLRDAKQAEILLANQEYTLAHLELPATLEGSDAALRRFQEFRAGMESSAEKVPEAVANGNKLVAEGNIFSEKIAEKCQALQERHGAVMAKAEEAAGLLQDNHELQIFLQSCRELDAWVDEKMLTAQDTSYGETRGLHSKWQKHQAFMAELASNQGWLEKIEMEGKELVNRKPQHGEVVRQRLEELRRRWDGLRGAAEEKGRQLFEANRSALYAQSYQELESWLGRAKEELRAAEQAKDLTATNLLLKRLKVGGGAANQAARVLEQRLRQRFLELLEPLEKRRKELETAKAMYQLGRDLEDETLWVQERLPLARSTEHGTDLPSVQRLAKRNETLQKELAGHAPRLGEVLSRGEAAVRGAEPNPELESRVQELKGLWETLQEEAAARHRRLREAGEAQQYYLDAGEAEAWISEQELFMGAEEKPKDEESGLVMLKRHVRQQRSIEDYGQTIKELAGRAQQLLAAGHPEGEQIIRLQGQVDKHYAGLKEAAEERRRRLENMSHLFQLKREVEDLEQWIAERDVVASSQEMGQDLDHVTLLREKFREFARETGSVGQERVDRVNLTIEDLIDAGHVEAATMAEWKDGLNESWADLLELIDTRMQLLAASYDLHKYFYDGGELLALIAARRQELPQDLGEDAGTVEAFHRMHSAFERDLQNLSRQVLNVSRDGNSTTSLGSLCQGSATLKVEKFLLMFRWNFLCSSLSLDATTSCVPRDVSSVELLMKYHQGIRAEVDARSKNFTTCIELGKKLLQRKHQDSPEIKTKLMELVEKRKAMMETWEQRWDRLRLLLEVCQFSRDASVAESWLIAQEPYLASSDYGQTVDAVEKLLKRHEAFEKSSATWEERIAALRKLTTEEEEEEKTKGTSTQDTSPPVPGLHRVPATRWHPPSSHQLPCAGHWHQELRVAHPQLAPTTSGTTIPRWGQGCHGGEGAGPQDVVTGRRNGAVALRAAGADDGPPGATVTEPTATAGGAGGAGHAAGPAQQHPAGGLPRPDGDGGRSWSTRYCVLRGGQLAFFKDAKSRALGLPCHGEEPLGLRDALCEVAAGYKKKKHVFKLRLSNGSEWLFHGKDEVRGNQGGHWVAGGWWRPRGRREGAGDAQGTEGDQQRPGGHQVASGGQGTWQGPAVPRGTQGGQWYPGGQRVAGGS</sequence>
<dbReference type="Ensembl" id="ENSCPGT00000025104.1">
    <property type="protein sequence ID" value="ENSCPGP00000022966.1"/>
    <property type="gene ID" value="ENSCPGG00000014226.1"/>
</dbReference>
<dbReference type="FunFam" id="2.30.29.30:FF:000024">
    <property type="entry name" value="Spectrin beta chain"/>
    <property type="match status" value="1"/>
</dbReference>
<dbReference type="PIRSF" id="PIRSF002297">
    <property type="entry name" value="Spectrin_beta_subunit"/>
    <property type="match status" value="1"/>
</dbReference>
<dbReference type="PRINTS" id="PR00683">
    <property type="entry name" value="SPECTRINPH"/>
</dbReference>
<dbReference type="FunFam" id="1.20.58.60:FF:000059">
    <property type="entry name" value="Spectrin beta chain"/>
    <property type="match status" value="1"/>
</dbReference>
<dbReference type="InterPro" id="IPR036872">
    <property type="entry name" value="CH_dom_sf"/>
</dbReference>
<dbReference type="GO" id="GO:0005543">
    <property type="term" value="F:phospholipid binding"/>
    <property type="evidence" value="ECO:0007669"/>
    <property type="project" value="InterPro"/>
</dbReference>
<evidence type="ECO:0000256" key="8">
    <source>
        <dbReference type="ARBA" id="ARBA00023212"/>
    </source>
</evidence>
<dbReference type="FunFam" id="1.20.58.60:FF:000033">
    <property type="entry name" value="Spectrin beta chain"/>
    <property type="match status" value="1"/>
</dbReference>
<evidence type="ECO:0000256" key="9">
    <source>
        <dbReference type="PIRNR" id="PIRNR002297"/>
    </source>
</evidence>
<dbReference type="FunFam" id="1.20.58.60:FF:000011">
    <property type="entry name" value="Spectrin beta chain"/>
    <property type="match status" value="1"/>
</dbReference>
<evidence type="ECO:0000256" key="2">
    <source>
        <dbReference type="ARBA" id="ARBA00006826"/>
    </source>
</evidence>
<evidence type="ECO:0000256" key="4">
    <source>
        <dbReference type="ARBA" id="ARBA00022490"/>
    </source>
</evidence>
<dbReference type="PROSITE" id="PS00020">
    <property type="entry name" value="ACTININ_2"/>
    <property type="match status" value="1"/>
</dbReference>
<dbReference type="SMART" id="SM00150">
    <property type="entry name" value="SPEC"/>
    <property type="match status" value="16"/>
</dbReference>
<keyword evidence="4 9" id="KW-0963">Cytoplasm</keyword>
<dbReference type="SMART" id="SM00033">
    <property type="entry name" value="CH"/>
    <property type="match status" value="2"/>
</dbReference>
<evidence type="ECO:0000259" key="12">
    <source>
        <dbReference type="PROSITE" id="PS50003"/>
    </source>
</evidence>
<dbReference type="Pfam" id="PF00307">
    <property type="entry name" value="CH"/>
    <property type="match status" value="2"/>
</dbReference>
<dbReference type="PROSITE" id="PS50021">
    <property type="entry name" value="CH"/>
    <property type="match status" value="2"/>
</dbReference>
<keyword evidence="10" id="KW-0175">Coiled coil</keyword>
<evidence type="ECO:0000313" key="15">
    <source>
        <dbReference type="Proteomes" id="UP000694419"/>
    </source>
</evidence>
<evidence type="ECO:0000256" key="7">
    <source>
        <dbReference type="ARBA" id="ARBA00023203"/>
    </source>
</evidence>
<dbReference type="FunFam" id="1.10.418.10:FF:000004">
    <property type="entry name" value="Spectrin beta chain"/>
    <property type="match status" value="1"/>
</dbReference>
<feature type="region of interest" description="Disordered" evidence="11">
    <location>
        <begin position="2124"/>
        <end position="2172"/>
    </location>
</feature>
<dbReference type="FunFam" id="1.20.58.60:FF:000019">
    <property type="entry name" value="Spectrin beta chain"/>
    <property type="match status" value="1"/>
</dbReference>
<dbReference type="Gene3D" id="1.20.58.60">
    <property type="match status" value="11"/>
</dbReference>
<dbReference type="PANTHER" id="PTHR11915">
    <property type="entry name" value="SPECTRIN/FILAMIN RELATED CYTOSKELETAL PROTEIN"/>
    <property type="match status" value="1"/>
</dbReference>
<keyword evidence="5" id="KW-0677">Repeat</keyword>
<protein>
    <recommendedName>
        <fullName evidence="9">Spectrin beta chain</fullName>
    </recommendedName>
</protein>
<keyword evidence="8 9" id="KW-0206">Cytoskeleton</keyword>
<dbReference type="GO" id="GO:0016020">
    <property type="term" value="C:membrane"/>
    <property type="evidence" value="ECO:0007669"/>
    <property type="project" value="UniProtKB-ARBA"/>
</dbReference>
<dbReference type="InterPro" id="IPR011993">
    <property type="entry name" value="PH-like_dom_sf"/>
</dbReference>
<feature type="region of interest" description="Disordered" evidence="11">
    <location>
        <begin position="2026"/>
        <end position="2062"/>
    </location>
</feature>
<dbReference type="GO" id="GO:0051693">
    <property type="term" value="P:actin filament capping"/>
    <property type="evidence" value="ECO:0007669"/>
    <property type="project" value="UniProtKB-UniRule"/>
</dbReference>
<dbReference type="Pfam" id="PF15410">
    <property type="entry name" value="PH_9"/>
    <property type="match status" value="1"/>
</dbReference>
<dbReference type="GO" id="GO:0005200">
    <property type="term" value="F:structural constituent of cytoskeleton"/>
    <property type="evidence" value="ECO:0007669"/>
    <property type="project" value="UniProtKB-UniRule"/>
</dbReference>
<dbReference type="PROSITE" id="PS00019">
    <property type="entry name" value="ACTININ_1"/>
    <property type="match status" value="1"/>
</dbReference>
<dbReference type="GO" id="GO:0003779">
    <property type="term" value="F:actin binding"/>
    <property type="evidence" value="ECO:0007669"/>
    <property type="project" value="UniProtKB-KW"/>
</dbReference>
<dbReference type="Gene3D" id="1.10.418.10">
    <property type="entry name" value="Calponin-like domain"/>
    <property type="match status" value="2"/>
</dbReference>
<feature type="coiled-coil region" evidence="10">
    <location>
        <begin position="457"/>
        <end position="527"/>
    </location>
</feature>
<dbReference type="InterPro" id="IPR001589">
    <property type="entry name" value="Actinin_actin-bd_CS"/>
</dbReference>
<dbReference type="Pfam" id="PF00435">
    <property type="entry name" value="Spectrin"/>
    <property type="match status" value="16"/>
</dbReference>
<dbReference type="CDD" id="cd21317">
    <property type="entry name" value="CH_SPTBN2_rpt1"/>
    <property type="match status" value="1"/>
</dbReference>
<dbReference type="SUPFAM" id="SSF46966">
    <property type="entry name" value="Spectrin repeat"/>
    <property type="match status" value="15"/>
</dbReference>
<feature type="region of interest" description="Disordered" evidence="11">
    <location>
        <begin position="2085"/>
        <end position="2112"/>
    </location>
</feature>
<feature type="domain" description="Calponin-homology (CH)" evidence="13">
    <location>
        <begin position="173"/>
        <end position="278"/>
    </location>
</feature>
<proteinExistence type="inferred from homology"/>
<keyword evidence="7 9" id="KW-0009">Actin-binding</keyword>
<keyword evidence="6" id="KW-0007">Acetylation</keyword>
<feature type="domain" description="Calponin-homology (CH)" evidence="13">
    <location>
        <begin position="54"/>
        <end position="158"/>
    </location>
</feature>
<reference evidence="14" key="1">
    <citation type="submission" date="2025-08" db="UniProtKB">
        <authorList>
            <consortium name="Ensembl"/>
        </authorList>
    </citation>
    <scope>IDENTIFICATION</scope>
</reference>
<dbReference type="InterPro" id="IPR002017">
    <property type="entry name" value="Spectrin_repeat"/>
</dbReference>
<evidence type="ECO:0000256" key="10">
    <source>
        <dbReference type="SAM" id="Coils"/>
    </source>
</evidence>
<accession>A0A8C3KFA2</accession>
<dbReference type="Proteomes" id="UP000694419">
    <property type="component" value="Unplaced"/>
</dbReference>
<dbReference type="InterPro" id="IPR001605">
    <property type="entry name" value="PH_dom-spectrin-type"/>
</dbReference>
<dbReference type="SUPFAM" id="SSF47576">
    <property type="entry name" value="Calponin-homology domain, CH-domain"/>
    <property type="match status" value="1"/>
</dbReference>
<evidence type="ECO:0000256" key="3">
    <source>
        <dbReference type="ARBA" id="ARBA00022467"/>
    </source>
</evidence>
<dbReference type="InterPro" id="IPR001715">
    <property type="entry name" value="CH_dom"/>
</dbReference>
<evidence type="ECO:0000256" key="5">
    <source>
        <dbReference type="ARBA" id="ARBA00022737"/>
    </source>
</evidence>
<dbReference type="Gene3D" id="2.30.29.30">
    <property type="entry name" value="Pleckstrin-homology domain (PH domain)/Phosphotyrosine-binding domain (PTB)"/>
    <property type="match status" value="1"/>
</dbReference>
<dbReference type="PROSITE" id="PS50003">
    <property type="entry name" value="PH_DOMAIN"/>
    <property type="match status" value="1"/>
</dbReference>
<dbReference type="InterPro" id="IPR001849">
    <property type="entry name" value="PH_domain"/>
</dbReference>
<dbReference type="SUPFAM" id="SSF50729">
    <property type="entry name" value="PH domain-like"/>
    <property type="match status" value="1"/>
</dbReference>
<organism evidence="14 15">
    <name type="scientific">Calidris pygmaea</name>
    <name type="common">Spoon-billed sandpiper</name>
    <dbReference type="NCBI Taxonomy" id="425635"/>
    <lineage>
        <taxon>Eukaryota</taxon>
        <taxon>Metazoa</taxon>
        <taxon>Chordata</taxon>
        <taxon>Craniata</taxon>
        <taxon>Vertebrata</taxon>
        <taxon>Euteleostomi</taxon>
        <taxon>Archelosauria</taxon>
        <taxon>Archosauria</taxon>
        <taxon>Dinosauria</taxon>
        <taxon>Saurischia</taxon>
        <taxon>Theropoda</taxon>
        <taxon>Coelurosauria</taxon>
        <taxon>Aves</taxon>
        <taxon>Neognathae</taxon>
        <taxon>Neoaves</taxon>
        <taxon>Charadriiformes</taxon>
        <taxon>Scolopacidae</taxon>
        <taxon>Calidris</taxon>
    </lineage>
</organism>
<dbReference type="FunFam" id="1.10.418.10:FF:000003">
    <property type="entry name" value="Spectrin beta chain"/>
    <property type="match status" value="1"/>
</dbReference>
<evidence type="ECO:0000256" key="6">
    <source>
        <dbReference type="ARBA" id="ARBA00022990"/>
    </source>
</evidence>
<comment type="similarity">
    <text evidence="2 9">Belongs to the spectrin family.</text>
</comment>
<feature type="coiled-coil region" evidence="10">
    <location>
        <begin position="750"/>
        <end position="806"/>
    </location>
</feature>
<feature type="domain" description="PH" evidence="12">
    <location>
        <begin position="2157"/>
        <end position="2255"/>
    </location>
</feature>